<accession>A0A4S8LBH7</accession>
<reference evidence="2 3" key="1">
    <citation type="journal article" date="2019" name="Nat. Ecol. Evol.">
        <title>Megaphylogeny resolves global patterns of mushroom evolution.</title>
        <authorList>
            <person name="Varga T."/>
            <person name="Krizsan K."/>
            <person name="Foldi C."/>
            <person name="Dima B."/>
            <person name="Sanchez-Garcia M."/>
            <person name="Sanchez-Ramirez S."/>
            <person name="Szollosi G.J."/>
            <person name="Szarkandi J.G."/>
            <person name="Papp V."/>
            <person name="Albert L."/>
            <person name="Andreopoulos W."/>
            <person name="Angelini C."/>
            <person name="Antonin V."/>
            <person name="Barry K.W."/>
            <person name="Bougher N.L."/>
            <person name="Buchanan P."/>
            <person name="Buyck B."/>
            <person name="Bense V."/>
            <person name="Catcheside P."/>
            <person name="Chovatia M."/>
            <person name="Cooper J."/>
            <person name="Damon W."/>
            <person name="Desjardin D."/>
            <person name="Finy P."/>
            <person name="Geml J."/>
            <person name="Haridas S."/>
            <person name="Hughes K."/>
            <person name="Justo A."/>
            <person name="Karasinski D."/>
            <person name="Kautmanova I."/>
            <person name="Kiss B."/>
            <person name="Kocsube S."/>
            <person name="Kotiranta H."/>
            <person name="LaButti K.M."/>
            <person name="Lechner B.E."/>
            <person name="Liimatainen K."/>
            <person name="Lipzen A."/>
            <person name="Lukacs Z."/>
            <person name="Mihaltcheva S."/>
            <person name="Morgado L.N."/>
            <person name="Niskanen T."/>
            <person name="Noordeloos M.E."/>
            <person name="Ohm R.A."/>
            <person name="Ortiz-Santana B."/>
            <person name="Ovrebo C."/>
            <person name="Racz N."/>
            <person name="Riley R."/>
            <person name="Savchenko A."/>
            <person name="Shiryaev A."/>
            <person name="Soop K."/>
            <person name="Spirin V."/>
            <person name="Szebenyi C."/>
            <person name="Tomsovsky M."/>
            <person name="Tulloss R.E."/>
            <person name="Uehling J."/>
            <person name="Grigoriev I.V."/>
            <person name="Vagvolgyi C."/>
            <person name="Papp T."/>
            <person name="Martin F.M."/>
            <person name="Miettinen O."/>
            <person name="Hibbett D.S."/>
            <person name="Nagy L.G."/>
        </authorList>
    </citation>
    <scope>NUCLEOTIDE SEQUENCE [LARGE SCALE GENOMIC DNA]</scope>
    <source>
        <strain evidence="2 3">CBS 962.96</strain>
    </source>
</reference>
<feature type="compositionally biased region" description="Polar residues" evidence="1">
    <location>
        <begin position="82"/>
        <end position="93"/>
    </location>
</feature>
<keyword evidence="3" id="KW-1185">Reference proteome</keyword>
<feature type="region of interest" description="Disordered" evidence="1">
    <location>
        <begin position="75"/>
        <end position="94"/>
    </location>
</feature>
<sequence>MSNTSSQRPLNCICSSLPLPGVGGKADHPVNGEEDTKSVAIVVYKERQGQSLEALVVLRVTEDAKPSELSAKELKLMRKSSTKSPTRSVSTRVSPWDGPAAVHASNYMVPGPKGLLVDSLCSHHHHPHSLHLTYSSLLDDSDLGSVWDTDFSDSDSDSDFDSDRERYVRHGLSLRAALEALRFHSRGYMKTPLPRKTPSSGPIALPPVAQMPSMAANPGTTVAIVSTPSPYFAPGMAQLAPQYASPYVNYDAAQLQATTSPASSYGALYASPYMTRSAPNLPQQIQTPPRAPAAQLTQGQSPYVTPYMSLSPPNQQGSTPIFPPPGLTVHPTPHHTPASGNAALLASTYASPYTQVQVLLPPLGAPFPLAAAIMNGTPYVRHTGHGTPYNSGTGKQLYPGGYY</sequence>
<protein>
    <submittedName>
        <fullName evidence="2">Uncharacterized protein</fullName>
    </submittedName>
</protein>
<evidence type="ECO:0000256" key="1">
    <source>
        <dbReference type="SAM" id="MobiDB-lite"/>
    </source>
</evidence>
<proteinExistence type="predicted"/>
<dbReference type="Proteomes" id="UP000297245">
    <property type="component" value="Unassembled WGS sequence"/>
</dbReference>
<dbReference type="EMBL" id="ML179518">
    <property type="protein sequence ID" value="THU86010.1"/>
    <property type="molecule type" value="Genomic_DNA"/>
</dbReference>
<evidence type="ECO:0000313" key="2">
    <source>
        <dbReference type="EMBL" id="THU86010.1"/>
    </source>
</evidence>
<organism evidence="2 3">
    <name type="scientific">Dendrothele bispora (strain CBS 962.96)</name>
    <dbReference type="NCBI Taxonomy" id="1314807"/>
    <lineage>
        <taxon>Eukaryota</taxon>
        <taxon>Fungi</taxon>
        <taxon>Dikarya</taxon>
        <taxon>Basidiomycota</taxon>
        <taxon>Agaricomycotina</taxon>
        <taxon>Agaricomycetes</taxon>
        <taxon>Agaricomycetidae</taxon>
        <taxon>Agaricales</taxon>
        <taxon>Agaricales incertae sedis</taxon>
        <taxon>Dendrothele</taxon>
    </lineage>
</organism>
<evidence type="ECO:0000313" key="3">
    <source>
        <dbReference type="Proteomes" id="UP000297245"/>
    </source>
</evidence>
<name>A0A4S8LBH7_DENBC</name>
<gene>
    <name evidence="2" type="ORF">K435DRAFT_805443</name>
</gene>
<dbReference type="AlphaFoldDB" id="A0A4S8LBH7"/>